<sequence>MWQTIKDSPNPGVFQRYPFVRARDSHSIAELIFKILTATGGGYPLGVERSVASRFAESFMVKTNEGIPSSVPANREDCLKHYSIEDFCVTSKDNFAPPAAAFS</sequence>
<protein>
    <submittedName>
        <fullName evidence="1">Uncharacterized protein</fullName>
    </submittedName>
</protein>
<evidence type="ECO:0000313" key="1">
    <source>
        <dbReference type="EMBL" id="RPB11745.1"/>
    </source>
</evidence>
<name>A0A3N4L188_9PEZI</name>
<keyword evidence="2" id="KW-1185">Reference proteome</keyword>
<evidence type="ECO:0000313" key="2">
    <source>
        <dbReference type="Proteomes" id="UP000277580"/>
    </source>
</evidence>
<dbReference type="AlphaFoldDB" id="A0A3N4L188"/>
<dbReference type="EMBL" id="ML119133">
    <property type="protein sequence ID" value="RPB11745.1"/>
    <property type="molecule type" value="Genomic_DNA"/>
</dbReference>
<organism evidence="1 2">
    <name type="scientific">Morchella conica CCBAS932</name>
    <dbReference type="NCBI Taxonomy" id="1392247"/>
    <lineage>
        <taxon>Eukaryota</taxon>
        <taxon>Fungi</taxon>
        <taxon>Dikarya</taxon>
        <taxon>Ascomycota</taxon>
        <taxon>Pezizomycotina</taxon>
        <taxon>Pezizomycetes</taxon>
        <taxon>Pezizales</taxon>
        <taxon>Morchellaceae</taxon>
        <taxon>Morchella</taxon>
    </lineage>
</organism>
<gene>
    <name evidence="1" type="ORF">P167DRAFT_546047</name>
</gene>
<dbReference type="InParanoid" id="A0A3N4L188"/>
<dbReference type="Proteomes" id="UP000277580">
    <property type="component" value="Unassembled WGS sequence"/>
</dbReference>
<accession>A0A3N4L188</accession>
<proteinExistence type="predicted"/>
<reference evidence="1 2" key="1">
    <citation type="journal article" date="2018" name="Nat. Ecol. Evol.">
        <title>Pezizomycetes genomes reveal the molecular basis of ectomycorrhizal truffle lifestyle.</title>
        <authorList>
            <person name="Murat C."/>
            <person name="Payen T."/>
            <person name="Noel B."/>
            <person name="Kuo A."/>
            <person name="Morin E."/>
            <person name="Chen J."/>
            <person name="Kohler A."/>
            <person name="Krizsan K."/>
            <person name="Balestrini R."/>
            <person name="Da Silva C."/>
            <person name="Montanini B."/>
            <person name="Hainaut M."/>
            <person name="Levati E."/>
            <person name="Barry K.W."/>
            <person name="Belfiori B."/>
            <person name="Cichocki N."/>
            <person name="Clum A."/>
            <person name="Dockter R.B."/>
            <person name="Fauchery L."/>
            <person name="Guy J."/>
            <person name="Iotti M."/>
            <person name="Le Tacon F."/>
            <person name="Lindquist E.A."/>
            <person name="Lipzen A."/>
            <person name="Malagnac F."/>
            <person name="Mello A."/>
            <person name="Molinier V."/>
            <person name="Miyauchi S."/>
            <person name="Poulain J."/>
            <person name="Riccioni C."/>
            <person name="Rubini A."/>
            <person name="Sitrit Y."/>
            <person name="Splivallo R."/>
            <person name="Traeger S."/>
            <person name="Wang M."/>
            <person name="Zifcakova L."/>
            <person name="Wipf D."/>
            <person name="Zambonelli A."/>
            <person name="Paolocci F."/>
            <person name="Nowrousian M."/>
            <person name="Ottonello S."/>
            <person name="Baldrian P."/>
            <person name="Spatafora J.W."/>
            <person name="Henrissat B."/>
            <person name="Nagy L.G."/>
            <person name="Aury J.M."/>
            <person name="Wincker P."/>
            <person name="Grigoriev I.V."/>
            <person name="Bonfante P."/>
            <person name="Martin F.M."/>
        </authorList>
    </citation>
    <scope>NUCLEOTIDE SEQUENCE [LARGE SCALE GENOMIC DNA]</scope>
    <source>
        <strain evidence="1 2">CCBAS932</strain>
    </source>
</reference>